<keyword evidence="5 6" id="KW-0238">DNA-binding</keyword>
<keyword evidence="4 6" id="KW-0067">ATP-binding</keyword>
<dbReference type="InterPro" id="IPR018078">
    <property type="entry name" value="DNA-binding_RecF_CS"/>
</dbReference>
<dbReference type="GO" id="GO:0006260">
    <property type="term" value="P:DNA replication"/>
    <property type="evidence" value="ECO:0007669"/>
    <property type="project" value="UniProtKB-UniRule"/>
</dbReference>
<evidence type="ECO:0000256" key="6">
    <source>
        <dbReference type="HAMAP-Rule" id="MF_00365"/>
    </source>
</evidence>
<keyword evidence="2 6" id="KW-0235">DNA replication</keyword>
<dbReference type="GO" id="GO:0000731">
    <property type="term" value="P:DNA synthesis involved in DNA repair"/>
    <property type="evidence" value="ECO:0007669"/>
    <property type="project" value="TreeGrafter"/>
</dbReference>
<dbReference type="GO" id="GO:0009432">
    <property type="term" value="P:SOS response"/>
    <property type="evidence" value="ECO:0007669"/>
    <property type="project" value="UniProtKB-UniRule"/>
</dbReference>
<dbReference type="PANTHER" id="PTHR32182">
    <property type="entry name" value="DNA REPLICATION AND REPAIR PROTEIN RECF"/>
    <property type="match status" value="1"/>
</dbReference>
<gene>
    <name evidence="6" type="primary">recF</name>
    <name evidence="7" type="ORF">COX08_02470</name>
</gene>
<dbReference type="GO" id="GO:0006302">
    <property type="term" value="P:double-strand break repair"/>
    <property type="evidence" value="ECO:0007669"/>
    <property type="project" value="TreeGrafter"/>
</dbReference>
<dbReference type="GO" id="GO:0005737">
    <property type="term" value="C:cytoplasm"/>
    <property type="evidence" value="ECO:0007669"/>
    <property type="project" value="UniProtKB-SubCell"/>
</dbReference>
<dbReference type="SUPFAM" id="SSF52540">
    <property type="entry name" value="P-loop containing nucleoside triphosphate hydrolases"/>
    <property type="match status" value="1"/>
</dbReference>
<comment type="caution">
    <text evidence="7">The sequence shown here is derived from an EMBL/GenBank/DDBJ whole genome shotgun (WGS) entry which is preliminary data.</text>
</comment>
<comment type="function">
    <text evidence="6">The RecF protein is involved in DNA metabolism; it is required for DNA replication and normal SOS inducibility. RecF binds preferentially to single-stranded, linear DNA. It also seems to bind ATP.</text>
</comment>
<dbReference type="EMBL" id="PCSR01000056">
    <property type="protein sequence ID" value="PIP53164.1"/>
    <property type="molecule type" value="Genomic_DNA"/>
</dbReference>
<evidence type="ECO:0000256" key="4">
    <source>
        <dbReference type="ARBA" id="ARBA00022840"/>
    </source>
</evidence>
<keyword evidence="6" id="KW-0742">SOS response</keyword>
<keyword evidence="6" id="KW-0227">DNA damage</keyword>
<dbReference type="InterPro" id="IPR027417">
    <property type="entry name" value="P-loop_NTPase"/>
</dbReference>
<dbReference type="PANTHER" id="PTHR32182:SF0">
    <property type="entry name" value="DNA REPLICATION AND REPAIR PROTEIN RECF"/>
    <property type="match status" value="1"/>
</dbReference>
<name>A0A2H0B6C2_9BACT</name>
<accession>A0A2H0B6C2</accession>
<protein>
    <recommendedName>
        <fullName evidence="6">DNA replication and repair protein RecF</fullName>
    </recommendedName>
</protein>
<organism evidence="7 8">
    <name type="scientific">Candidatus Beckwithbacteria bacterium CG23_combo_of_CG06-09_8_20_14_all_34_8</name>
    <dbReference type="NCBI Taxonomy" id="1974497"/>
    <lineage>
        <taxon>Bacteria</taxon>
        <taxon>Candidatus Beckwithiibacteriota</taxon>
    </lineage>
</organism>
<evidence type="ECO:0000256" key="1">
    <source>
        <dbReference type="ARBA" id="ARBA00022490"/>
    </source>
</evidence>
<dbReference type="AlphaFoldDB" id="A0A2H0B6C2"/>
<proteinExistence type="inferred from homology"/>
<evidence type="ECO:0000313" key="8">
    <source>
        <dbReference type="Proteomes" id="UP000229459"/>
    </source>
</evidence>
<comment type="similarity">
    <text evidence="6">Belongs to the RecF family.</text>
</comment>
<sequence length="224" mass="26138">MRRRDFLDFVLSQVDLEYDRSLLSYQKGLRQRNKVLEFIREGRAKLPQLEFWNRLLIKNGDVLRNRREALLEFANLILSQKTNRPIGWAKLPNYHLVYLPSPISEKRLQEHLNAEIATGNTLIGPHRDDFEIYESNGQGERDLATYGSRGEQRLAALALKLVQLKFIHEKTAELPILLLDDVFSELDQMHDQLVMQMIQGQQTIITTTEIDILKSKETEIIELK</sequence>
<dbReference type="PROSITE" id="PS00618">
    <property type="entry name" value="RECF_2"/>
    <property type="match status" value="1"/>
</dbReference>
<evidence type="ECO:0000256" key="5">
    <source>
        <dbReference type="ARBA" id="ARBA00023125"/>
    </source>
</evidence>
<dbReference type="GO" id="GO:0003697">
    <property type="term" value="F:single-stranded DNA binding"/>
    <property type="evidence" value="ECO:0007669"/>
    <property type="project" value="UniProtKB-UniRule"/>
</dbReference>
<keyword evidence="3 6" id="KW-0547">Nucleotide-binding</keyword>
<dbReference type="HAMAP" id="MF_00365">
    <property type="entry name" value="RecF"/>
    <property type="match status" value="1"/>
</dbReference>
<comment type="subcellular location">
    <subcellularLocation>
        <location evidence="6">Cytoplasm</location>
    </subcellularLocation>
</comment>
<dbReference type="Gene3D" id="1.20.1050.90">
    <property type="entry name" value="RecF/RecN/SMC, N-terminal domain"/>
    <property type="match status" value="1"/>
</dbReference>
<evidence type="ECO:0000256" key="3">
    <source>
        <dbReference type="ARBA" id="ARBA00022741"/>
    </source>
</evidence>
<evidence type="ECO:0000313" key="7">
    <source>
        <dbReference type="EMBL" id="PIP53164.1"/>
    </source>
</evidence>
<keyword evidence="6" id="KW-0234">DNA repair</keyword>
<evidence type="ECO:0000256" key="2">
    <source>
        <dbReference type="ARBA" id="ARBA00022705"/>
    </source>
</evidence>
<reference evidence="7 8" key="1">
    <citation type="submission" date="2017-09" db="EMBL/GenBank/DDBJ databases">
        <title>Depth-based differentiation of microbial function through sediment-hosted aquifers and enrichment of novel symbionts in the deep terrestrial subsurface.</title>
        <authorList>
            <person name="Probst A.J."/>
            <person name="Ladd B."/>
            <person name="Jarett J.K."/>
            <person name="Geller-Mcgrath D.E."/>
            <person name="Sieber C.M."/>
            <person name="Emerson J.B."/>
            <person name="Anantharaman K."/>
            <person name="Thomas B.C."/>
            <person name="Malmstrom R."/>
            <person name="Stieglmeier M."/>
            <person name="Klingl A."/>
            <person name="Woyke T."/>
            <person name="Ryan C.M."/>
            <person name="Banfield J.F."/>
        </authorList>
    </citation>
    <scope>NUCLEOTIDE SEQUENCE [LARGE SCALE GENOMIC DNA]</scope>
    <source>
        <strain evidence="7">CG23_combo_of_CG06-09_8_20_14_all_34_8</strain>
    </source>
</reference>
<keyword evidence="1 6" id="KW-0963">Cytoplasm</keyword>
<dbReference type="Proteomes" id="UP000229459">
    <property type="component" value="Unassembled WGS sequence"/>
</dbReference>
<dbReference type="InterPro" id="IPR042174">
    <property type="entry name" value="RecF_2"/>
</dbReference>
<dbReference type="GO" id="GO:0005524">
    <property type="term" value="F:ATP binding"/>
    <property type="evidence" value="ECO:0007669"/>
    <property type="project" value="UniProtKB-UniRule"/>
</dbReference>
<comment type="caution">
    <text evidence="6">Lacks conserved residue(s) required for the propagation of feature annotation.</text>
</comment>
<dbReference type="InterPro" id="IPR001238">
    <property type="entry name" value="DNA-binding_RecF"/>
</dbReference>